<dbReference type="InterPro" id="IPR000504">
    <property type="entry name" value="RRM_dom"/>
</dbReference>
<organism evidence="3 4">
    <name type="scientific">Oldenlandia corymbosa var. corymbosa</name>
    <dbReference type="NCBI Taxonomy" id="529605"/>
    <lineage>
        <taxon>Eukaryota</taxon>
        <taxon>Viridiplantae</taxon>
        <taxon>Streptophyta</taxon>
        <taxon>Embryophyta</taxon>
        <taxon>Tracheophyta</taxon>
        <taxon>Spermatophyta</taxon>
        <taxon>Magnoliopsida</taxon>
        <taxon>eudicotyledons</taxon>
        <taxon>Gunneridae</taxon>
        <taxon>Pentapetalae</taxon>
        <taxon>asterids</taxon>
        <taxon>lamiids</taxon>
        <taxon>Gentianales</taxon>
        <taxon>Rubiaceae</taxon>
        <taxon>Rubioideae</taxon>
        <taxon>Spermacoceae</taxon>
        <taxon>Hedyotis-Oldenlandia complex</taxon>
        <taxon>Oldenlandia</taxon>
    </lineage>
</organism>
<evidence type="ECO:0000313" key="3">
    <source>
        <dbReference type="EMBL" id="CAI9106266.1"/>
    </source>
</evidence>
<dbReference type="InterPro" id="IPR035979">
    <property type="entry name" value="RBD_domain_sf"/>
</dbReference>
<feature type="region of interest" description="Disordered" evidence="1">
    <location>
        <begin position="326"/>
        <end position="367"/>
    </location>
</feature>
<evidence type="ECO:0000259" key="2">
    <source>
        <dbReference type="Pfam" id="PF00076"/>
    </source>
</evidence>
<keyword evidence="4" id="KW-1185">Reference proteome</keyword>
<feature type="compositionally biased region" description="Polar residues" evidence="1">
    <location>
        <begin position="326"/>
        <end position="340"/>
    </location>
</feature>
<feature type="compositionally biased region" description="Low complexity" evidence="1">
    <location>
        <begin position="103"/>
        <end position="117"/>
    </location>
</feature>
<dbReference type="Proteomes" id="UP001161247">
    <property type="component" value="Chromosome 5"/>
</dbReference>
<dbReference type="GO" id="GO:0003723">
    <property type="term" value="F:RNA binding"/>
    <property type="evidence" value="ECO:0007669"/>
    <property type="project" value="InterPro"/>
</dbReference>
<name>A0AAV1DGH1_OLDCO</name>
<dbReference type="AlphaFoldDB" id="A0AAV1DGH1"/>
<dbReference type="Pfam" id="PF00076">
    <property type="entry name" value="RRM_1"/>
    <property type="match status" value="1"/>
</dbReference>
<reference evidence="3" key="1">
    <citation type="submission" date="2023-03" db="EMBL/GenBank/DDBJ databases">
        <authorList>
            <person name="Julca I."/>
        </authorList>
    </citation>
    <scope>NUCLEOTIDE SEQUENCE</scope>
</reference>
<accession>A0AAV1DGH1</accession>
<sequence>MKLEGLKLSSHQQVIFPDHIQVPEELRIGLTFGSLDGALVPSKNMNKDSTRVAPIVLIGQDAAGEPPLCDQPAGPAVEGDVSAVNGFGVVHLLQVEAAEVPSSVPSTSSSSQPAQPVGTGQNSVDVARGVKDKRTGKAKRYRFVRFANPSDLTGALKEMNGLKWVILVTGIIIKFSDVFDLEHFKTAVEIDVRIVSLHFRLLKLNNCIKSSSFAALHPMNTGNSPDFHLPPCSSLSNLMKVHSEKDLEAQSELLEQQEIKEEAEEVFKNQIFSSKLFQQRSLSIYTVAFMLEASIQVARRSNSGGNTILTGKGATVSRMSLKPSDTVSEASQMRKNLTMKQKQDASRKIYSNATSRSHKLTSHDPPSVLQVDTTWDSEGQEADDFSNRTFNDVGGTDENACAMHKQQLRPQRLETFDSTGLRRLFSGKMLFVTGAKL</sequence>
<dbReference type="SUPFAM" id="SSF54928">
    <property type="entry name" value="RNA-binding domain, RBD"/>
    <property type="match status" value="1"/>
</dbReference>
<dbReference type="InterPro" id="IPR012677">
    <property type="entry name" value="Nucleotide-bd_a/b_plait_sf"/>
</dbReference>
<evidence type="ECO:0000313" key="4">
    <source>
        <dbReference type="Proteomes" id="UP001161247"/>
    </source>
</evidence>
<feature type="region of interest" description="Disordered" evidence="1">
    <location>
        <begin position="103"/>
        <end position="131"/>
    </location>
</feature>
<evidence type="ECO:0000256" key="1">
    <source>
        <dbReference type="SAM" id="MobiDB-lite"/>
    </source>
</evidence>
<protein>
    <submittedName>
        <fullName evidence="3">OLC1v1005387C1</fullName>
    </submittedName>
</protein>
<feature type="domain" description="RRM" evidence="2">
    <location>
        <begin position="128"/>
        <end position="162"/>
    </location>
</feature>
<dbReference type="Gene3D" id="3.30.70.330">
    <property type="match status" value="1"/>
</dbReference>
<dbReference type="EMBL" id="OX459122">
    <property type="protein sequence ID" value="CAI9106266.1"/>
    <property type="molecule type" value="Genomic_DNA"/>
</dbReference>
<gene>
    <name evidence="3" type="ORF">OLC1_LOCUS14792</name>
</gene>
<proteinExistence type="predicted"/>